<evidence type="ECO:0000256" key="11">
    <source>
        <dbReference type="ARBA" id="ARBA00022737"/>
    </source>
</evidence>
<dbReference type="SUPFAM" id="SSF47473">
    <property type="entry name" value="EF-hand"/>
    <property type="match status" value="1"/>
</dbReference>
<dbReference type="PANTHER" id="PTHR19237:SF20">
    <property type="entry name" value="NUCLEOBINDIN 1"/>
    <property type="match status" value="1"/>
</dbReference>
<dbReference type="GO" id="GO:0005793">
    <property type="term" value="C:endoplasmic reticulum-Golgi intermediate compartment"/>
    <property type="evidence" value="ECO:0007669"/>
    <property type="project" value="TreeGrafter"/>
</dbReference>
<keyword evidence="15 17" id="KW-0472">Membrane</keyword>
<dbReference type="GO" id="GO:0070062">
    <property type="term" value="C:extracellular exosome"/>
    <property type="evidence" value="ECO:0007669"/>
    <property type="project" value="TreeGrafter"/>
</dbReference>
<feature type="transmembrane region" description="Helical" evidence="17">
    <location>
        <begin position="6"/>
        <end position="24"/>
    </location>
</feature>
<protein>
    <submittedName>
        <fullName evidence="20">Nucleobindin-2-like</fullName>
    </submittedName>
</protein>
<evidence type="ECO:0000256" key="17">
    <source>
        <dbReference type="SAM" id="Phobius"/>
    </source>
</evidence>
<keyword evidence="14" id="KW-0238">DNA-binding</keyword>
<dbReference type="GO" id="GO:0005509">
    <property type="term" value="F:calcium ion binding"/>
    <property type="evidence" value="ECO:0007669"/>
    <property type="project" value="InterPro"/>
</dbReference>
<dbReference type="PROSITE" id="PS50222">
    <property type="entry name" value="EF_HAND_2"/>
    <property type="match status" value="2"/>
</dbReference>
<keyword evidence="8" id="KW-0597">Phosphoprotein</keyword>
<keyword evidence="11" id="KW-0677">Repeat</keyword>
<dbReference type="InterPro" id="IPR040250">
    <property type="entry name" value="Nucleobindin"/>
</dbReference>
<keyword evidence="7" id="KW-0964">Secreted</keyword>
<dbReference type="GO" id="GO:0005085">
    <property type="term" value="F:guanyl-nucleotide exchange factor activity"/>
    <property type="evidence" value="ECO:0007669"/>
    <property type="project" value="UniProtKB-KW"/>
</dbReference>
<evidence type="ECO:0000256" key="7">
    <source>
        <dbReference type="ARBA" id="ARBA00022525"/>
    </source>
</evidence>
<dbReference type="GeneID" id="116300255"/>
<dbReference type="OrthoDB" id="5982823at2759"/>
<evidence type="ECO:0000256" key="5">
    <source>
        <dbReference type="ARBA" id="ARBA00008063"/>
    </source>
</evidence>
<proteinExistence type="inferred from homology"/>
<dbReference type="InterPro" id="IPR011992">
    <property type="entry name" value="EF-hand-dom_pair"/>
</dbReference>
<dbReference type="GO" id="GO:0003677">
    <property type="term" value="F:DNA binding"/>
    <property type="evidence" value="ECO:0007669"/>
    <property type="project" value="UniProtKB-KW"/>
</dbReference>
<feature type="compositionally biased region" description="Basic and acidic residues" evidence="16">
    <location>
        <begin position="146"/>
        <end position="204"/>
    </location>
</feature>
<evidence type="ECO:0000256" key="10">
    <source>
        <dbReference type="ARBA" id="ARBA00022729"/>
    </source>
</evidence>
<evidence type="ECO:0000256" key="6">
    <source>
        <dbReference type="ARBA" id="ARBA00022490"/>
    </source>
</evidence>
<evidence type="ECO:0000256" key="1">
    <source>
        <dbReference type="ARBA" id="ARBA00004170"/>
    </source>
</evidence>
<keyword evidence="12" id="KW-0106">Calcium</keyword>
<dbReference type="InterPro" id="IPR002048">
    <property type="entry name" value="EF_hand_dom"/>
</dbReference>
<keyword evidence="13" id="KW-0333">Golgi apparatus</keyword>
<dbReference type="Gene3D" id="1.10.238.10">
    <property type="entry name" value="EF-hand"/>
    <property type="match status" value="1"/>
</dbReference>
<dbReference type="KEGG" id="aten:116300255"/>
<evidence type="ECO:0000256" key="13">
    <source>
        <dbReference type="ARBA" id="ARBA00023034"/>
    </source>
</evidence>
<feature type="region of interest" description="Disordered" evidence="16">
    <location>
        <begin position="293"/>
        <end position="373"/>
    </location>
</feature>
<evidence type="ECO:0000256" key="4">
    <source>
        <dbReference type="ARBA" id="ARBA00004613"/>
    </source>
</evidence>
<dbReference type="Pfam" id="PF13499">
    <property type="entry name" value="EF-hand_7"/>
    <property type="match status" value="1"/>
</dbReference>
<organism evidence="19 20">
    <name type="scientific">Actinia tenebrosa</name>
    <name type="common">Australian red waratah sea anemone</name>
    <dbReference type="NCBI Taxonomy" id="6105"/>
    <lineage>
        <taxon>Eukaryota</taxon>
        <taxon>Metazoa</taxon>
        <taxon>Cnidaria</taxon>
        <taxon>Anthozoa</taxon>
        <taxon>Hexacorallia</taxon>
        <taxon>Actiniaria</taxon>
        <taxon>Actiniidae</taxon>
        <taxon>Actinia</taxon>
    </lineage>
</organism>
<comment type="similarity">
    <text evidence="5">Belongs to the nucleobindin family.</text>
</comment>
<dbReference type="Pfam" id="PF25434">
    <property type="entry name" value="NUCB1_N"/>
    <property type="match status" value="1"/>
</dbReference>
<accession>A0A6P8IEY0</accession>
<evidence type="ECO:0000313" key="19">
    <source>
        <dbReference type="Proteomes" id="UP000515163"/>
    </source>
</evidence>
<reference evidence="20" key="1">
    <citation type="submission" date="2025-08" db="UniProtKB">
        <authorList>
            <consortium name="RefSeq"/>
        </authorList>
    </citation>
    <scope>IDENTIFICATION</scope>
    <source>
        <tissue evidence="20">Tentacle</tissue>
    </source>
</reference>
<comment type="subcellular location">
    <subcellularLocation>
        <location evidence="2">Cytoplasm</location>
    </subcellularLocation>
    <subcellularLocation>
        <location evidence="3">Golgi apparatus</location>
    </subcellularLocation>
    <subcellularLocation>
        <location evidence="1">Membrane</location>
        <topology evidence="1">Peripheral membrane protein</topology>
    </subcellularLocation>
    <subcellularLocation>
        <location evidence="4">Secreted</location>
    </subcellularLocation>
</comment>
<dbReference type="AlphaFoldDB" id="A0A6P8IEY0"/>
<dbReference type="PANTHER" id="PTHR19237">
    <property type="entry name" value="NUCLEOBINDIN"/>
    <property type="match status" value="1"/>
</dbReference>
<name>A0A6P8IEY0_ACTTE</name>
<dbReference type="CDD" id="cd00051">
    <property type="entry name" value="EFh"/>
    <property type="match status" value="1"/>
</dbReference>
<dbReference type="SMART" id="SM00054">
    <property type="entry name" value="EFh"/>
    <property type="match status" value="2"/>
</dbReference>
<evidence type="ECO:0000256" key="12">
    <source>
        <dbReference type="ARBA" id="ARBA00022837"/>
    </source>
</evidence>
<evidence type="ECO:0000256" key="8">
    <source>
        <dbReference type="ARBA" id="ARBA00022553"/>
    </source>
</evidence>
<evidence type="ECO:0000256" key="14">
    <source>
        <dbReference type="ARBA" id="ARBA00023125"/>
    </source>
</evidence>
<feature type="domain" description="EF-hand" evidence="18">
    <location>
        <begin position="278"/>
        <end position="313"/>
    </location>
</feature>
<evidence type="ECO:0000313" key="20">
    <source>
        <dbReference type="RefSeq" id="XP_031564940.1"/>
    </source>
</evidence>
<evidence type="ECO:0000256" key="2">
    <source>
        <dbReference type="ARBA" id="ARBA00004496"/>
    </source>
</evidence>
<keyword evidence="17" id="KW-1133">Transmembrane helix</keyword>
<feature type="region of interest" description="Disordered" evidence="16">
    <location>
        <begin position="146"/>
        <end position="222"/>
    </location>
</feature>
<keyword evidence="19" id="KW-1185">Reference proteome</keyword>
<keyword evidence="9" id="KW-0344">Guanine-nucleotide releasing factor</keyword>
<sequence>MSGNSVFWGLIGILLVITCCYAPPVNKKKPSPEKEEEDLPEYARYLKQVVQILEQDEDYVQKLMNASDADLRSGKVADDLDLVKYDVRTKLDELKRQEIERQRMIRRQMNDHNSGLKEREHWNPVFDDDNPDFFGPEDFKKLLSKHHDEMDKRDADRREEYKKHELQKEHERRAELKKMDEEHRKEAEKKHEELMKKHAEEAKNLHHPGSKAQLEQVWEESDGLDKKDFDPRTFFQLHDVNGDGYLDTGELEALFVKEVARLYNPKDEGYDPVERDEEIARMREHVMNEIDKDKDGFVSKDEFLSASKSDEFEKDEGWKGIDEERPYTDDELAEFEKSLDQAEKHRDAQKEGTTEQHDQQQQQHDEQQKQEHH</sequence>
<evidence type="ECO:0000256" key="3">
    <source>
        <dbReference type="ARBA" id="ARBA00004555"/>
    </source>
</evidence>
<dbReference type="InParanoid" id="A0A6P8IEY0"/>
<dbReference type="Proteomes" id="UP000515163">
    <property type="component" value="Unplaced"/>
</dbReference>
<evidence type="ECO:0000256" key="9">
    <source>
        <dbReference type="ARBA" id="ARBA00022658"/>
    </source>
</evidence>
<gene>
    <name evidence="20" type="primary">LOC116300255</name>
</gene>
<feature type="domain" description="EF-hand" evidence="18">
    <location>
        <begin position="226"/>
        <end position="261"/>
    </location>
</feature>
<evidence type="ECO:0000259" key="18">
    <source>
        <dbReference type="PROSITE" id="PS50222"/>
    </source>
</evidence>
<dbReference type="InterPro" id="IPR018247">
    <property type="entry name" value="EF_Hand_1_Ca_BS"/>
</dbReference>
<keyword evidence="10" id="KW-0732">Signal</keyword>
<dbReference type="InterPro" id="IPR057576">
    <property type="entry name" value="NUCB1_N"/>
</dbReference>
<dbReference type="GO" id="GO:0016020">
    <property type="term" value="C:membrane"/>
    <property type="evidence" value="ECO:0007669"/>
    <property type="project" value="UniProtKB-SubCell"/>
</dbReference>
<dbReference type="FunCoup" id="A0A6P8IEY0">
    <property type="interactions" value="2217"/>
</dbReference>
<evidence type="ECO:0000256" key="15">
    <source>
        <dbReference type="ARBA" id="ARBA00023136"/>
    </source>
</evidence>
<keyword evidence="17" id="KW-0812">Transmembrane</keyword>
<evidence type="ECO:0000256" key="16">
    <source>
        <dbReference type="SAM" id="MobiDB-lite"/>
    </source>
</evidence>
<dbReference type="PROSITE" id="PS00018">
    <property type="entry name" value="EF_HAND_1"/>
    <property type="match status" value="2"/>
</dbReference>
<dbReference type="RefSeq" id="XP_031564940.1">
    <property type="nucleotide sequence ID" value="XM_031709080.1"/>
</dbReference>
<dbReference type="GO" id="GO:0005794">
    <property type="term" value="C:Golgi apparatus"/>
    <property type="evidence" value="ECO:0007669"/>
    <property type="project" value="UniProtKB-SubCell"/>
</dbReference>
<keyword evidence="6" id="KW-0963">Cytoplasm</keyword>